<dbReference type="PANTHER" id="PTHR21454">
    <property type="entry name" value="DPH3 HOMOLOG-RELATED"/>
    <property type="match status" value="1"/>
</dbReference>
<sequence>MSFYEEVEIEDMTYLPATQEYTYPCPCGDVFAISLEELWDGEDVGLCASCTLRIKVVFEEGDLPELEELEEEEEEGEGAKEAGEGAREAGEGAAEAGEGAAEAGEGAAEAVAKLAV</sequence>
<dbReference type="EMBL" id="BRYB01002717">
    <property type="protein sequence ID" value="GMI24494.1"/>
    <property type="molecule type" value="Genomic_DNA"/>
</dbReference>
<reference evidence="10 11" key="1">
    <citation type="journal article" date="2023" name="Commun. Biol.">
        <title>Genome analysis of Parmales, the sister group of diatoms, reveals the evolutionary specialization of diatoms from phago-mixotrophs to photoautotrophs.</title>
        <authorList>
            <person name="Ban H."/>
            <person name="Sato S."/>
            <person name="Yoshikawa S."/>
            <person name="Yamada K."/>
            <person name="Nakamura Y."/>
            <person name="Ichinomiya M."/>
            <person name="Sato N."/>
            <person name="Blanc-Mathieu R."/>
            <person name="Endo H."/>
            <person name="Kuwata A."/>
            <person name="Ogata H."/>
        </authorList>
    </citation>
    <scope>NUCLEOTIDE SEQUENCE [LARGE SCALE GENOMIC DNA]</scope>
</reference>
<accession>A0ABQ6MDV6</accession>
<comment type="catalytic activity">
    <reaction evidence="7">
        <text>2 [3Fe-4S](0)-[protein] + 2 Fe(2+)-[Dph3] + NADH = 2 [4Fe-4S](1+)-[protein] + 2 [Dph3] + NAD(+) + H(+)</text>
        <dbReference type="Rhea" id="RHEA:71239"/>
        <dbReference type="Rhea" id="RHEA-COMP:17997"/>
        <dbReference type="Rhea" id="RHEA-COMP:17998"/>
        <dbReference type="Rhea" id="RHEA-COMP:18001"/>
        <dbReference type="Rhea" id="RHEA-COMP:18002"/>
        <dbReference type="ChEBI" id="CHEBI:15378"/>
        <dbReference type="ChEBI" id="CHEBI:29033"/>
        <dbReference type="ChEBI" id="CHEBI:33723"/>
        <dbReference type="ChEBI" id="CHEBI:47402"/>
        <dbReference type="ChEBI" id="CHEBI:57540"/>
        <dbReference type="ChEBI" id="CHEBI:57945"/>
        <dbReference type="ChEBI" id="CHEBI:83228"/>
    </reaction>
</comment>
<dbReference type="InterPro" id="IPR036671">
    <property type="entry name" value="DPH_MB_sf"/>
</dbReference>
<gene>
    <name evidence="10" type="ORF">TeGR_g11310</name>
</gene>
<comment type="similarity">
    <text evidence="4">Belongs to the DPH3 family.</text>
</comment>
<comment type="catalytic activity">
    <reaction evidence="5">
        <text>[3Fe-4S](1+)-[protein] + Fe(2+)-[Dph3] = [3Fe-4S](0)-[protein] + Fe(3+)-[Dph3]</text>
        <dbReference type="Rhea" id="RHEA:71235"/>
        <dbReference type="Rhea" id="RHEA-COMP:17996"/>
        <dbReference type="Rhea" id="RHEA-COMP:17997"/>
        <dbReference type="Rhea" id="RHEA-COMP:18002"/>
        <dbReference type="Rhea" id="RHEA-COMP:18003"/>
        <dbReference type="ChEBI" id="CHEBI:29033"/>
        <dbReference type="ChEBI" id="CHEBI:29034"/>
        <dbReference type="ChEBI" id="CHEBI:33751"/>
        <dbReference type="ChEBI" id="CHEBI:47402"/>
        <dbReference type="ChEBI" id="CHEBI:83228"/>
    </reaction>
</comment>
<feature type="compositionally biased region" description="Low complexity" evidence="8">
    <location>
        <begin position="91"/>
        <end position="110"/>
    </location>
</feature>
<evidence type="ECO:0000256" key="2">
    <source>
        <dbReference type="ARBA" id="ARBA00022723"/>
    </source>
</evidence>
<evidence type="ECO:0000313" key="11">
    <source>
        <dbReference type="Proteomes" id="UP001165060"/>
    </source>
</evidence>
<comment type="pathway">
    <text evidence="1">Protein modification; peptidyl-diphthamide biosynthesis.</text>
</comment>
<evidence type="ECO:0000256" key="6">
    <source>
        <dbReference type="ARBA" id="ARBA00041070"/>
    </source>
</evidence>
<dbReference type="Proteomes" id="UP001165060">
    <property type="component" value="Unassembled WGS sequence"/>
</dbReference>
<dbReference type="Gene3D" id="3.10.660.10">
    <property type="entry name" value="DPH Zinc finger"/>
    <property type="match status" value="1"/>
</dbReference>
<dbReference type="PANTHER" id="PTHR21454:SF31">
    <property type="entry name" value="DIPHTHAMIDE BIOSYNTHESIS PROTEIN 3"/>
    <property type="match status" value="1"/>
</dbReference>
<evidence type="ECO:0000256" key="4">
    <source>
        <dbReference type="ARBA" id="ARBA00024032"/>
    </source>
</evidence>
<dbReference type="InterPro" id="IPR044248">
    <property type="entry name" value="DPH3/4-like"/>
</dbReference>
<comment type="caution">
    <text evidence="10">The sequence shown here is derived from an EMBL/GenBank/DDBJ whole genome shotgun (WGS) entry which is preliminary data.</text>
</comment>
<evidence type="ECO:0000256" key="1">
    <source>
        <dbReference type="ARBA" id="ARBA00005156"/>
    </source>
</evidence>
<keyword evidence="11" id="KW-1185">Reference proteome</keyword>
<keyword evidence="2" id="KW-0479">Metal-binding</keyword>
<evidence type="ECO:0000256" key="3">
    <source>
        <dbReference type="ARBA" id="ARBA00023004"/>
    </source>
</evidence>
<name>A0ABQ6MDV6_9STRA</name>
<dbReference type="InterPro" id="IPR007872">
    <property type="entry name" value="DPH_MB_dom"/>
</dbReference>
<dbReference type="PROSITE" id="PS51074">
    <property type="entry name" value="DPH_MB"/>
    <property type="match status" value="1"/>
</dbReference>
<keyword evidence="3" id="KW-0408">Iron</keyword>
<dbReference type="SUPFAM" id="SSF144217">
    <property type="entry name" value="CSL zinc finger"/>
    <property type="match status" value="1"/>
</dbReference>
<feature type="region of interest" description="Disordered" evidence="8">
    <location>
        <begin position="66"/>
        <end position="116"/>
    </location>
</feature>
<organism evidence="10 11">
    <name type="scientific">Tetraparma gracilis</name>
    <dbReference type="NCBI Taxonomy" id="2962635"/>
    <lineage>
        <taxon>Eukaryota</taxon>
        <taxon>Sar</taxon>
        <taxon>Stramenopiles</taxon>
        <taxon>Ochrophyta</taxon>
        <taxon>Bolidophyceae</taxon>
        <taxon>Parmales</taxon>
        <taxon>Triparmaceae</taxon>
        <taxon>Tetraparma</taxon>
    </lineage>
</organism>
<dbReference type="Pfam" id="PF05207">
    <property type="entry name" value="Zn_ribbon_CSL"/>
    <property type="match status" value="1"/>
</dbReference>
<proteinExistence type="inferred from homology"/>
<evidence type="ECO:0000256" key="7">
    <source>
        <dbReference type="ARBA" id="ARBA00048125"/>
    </source>
</evidence>
<feature type="compositionally biased region" description="Acidic residues" evidence="8">
    <location>
        <begin position="66"/>
        <end position="76"/>
    </location>
</feature>
<evidence type="ECO:0000256" key="8">
    <source>
        <dbReference type="SAM" id="MobiDB-lite"/>
    </source>
</evidence>
<feature type="domain" description="DPH-type MB" evidence="9">
    <location>
        <begin position="3"/>
        <end position="59"/>
    </location>
</feature>
<protein>
    <recommendedName>
        <fullName evidence="6">Diphthamide biosynthesis protein 3</fullName>
    </recommendedName>
</protein>
<feature type="compositionally biased region" description="Basic and acidic residues" evidence="8">
    <location>
        <begin position="77"/>
        <end position="90"/>
    </location>
</feature>
<evidence type="ECO:0000259" key="9">
    <source>
        <dbReference type="PROSITE" id="PS51074"/>
    </source>
</evidence>
<evidence type="ECO:0000313" key="10">
    <source>
        <dbReference type="EMBL" id="GMI24494.1"/>
    </source>
</evidence>
<evidence type="ECO:0000256" key="5">
    <source>
        <dbReference type="ARBA" id="ARBA00036267"/>
    </source>
</evidence>